<organism evidence="2">
    <name type="scientific">Araucaria cunninghamii</name>
    <name type="common">Hoop pine</name>
    <name type="synonym">Moreton Bay pine</name>
    <dbReference type="NCBI Taxonomy" id="56994"/>
    <lineage>
        <taxon>Eukaryota</taxon>
        <taxon>Viridiplantae</taxon>
        <taxon>Streptophyta</taxon>
        <taxon>Embryophyta</taxon>
        <taxon>Tracheophyta</taxon>
        <taxon>Spermatophyta</taxon>
        <taxon>Pinopsida</taxon>
        <taxon>Pinidae</taxon>
        <taxon>Conifers II</taxon>
        <taxon>Araucariales</taxon>
        <taxon>Araucariaceae</taxon>
        <taxon>Araucaria</taxon>
    </lineage>
</organism>
<feature type="region of interest" description="Disordered" evidence="1">
    <location>
        <begin position="1"/>
        <end position="137"/>
    </location>
</feature>
<dbReference type="PANTHER" id="PTHR33415:SF12">
    <property type="entry name" value="PROTEIN EMBRYO DEFECTIVE 514"/>
    <property type="match status" value="1"/>
</dbReference>
<dbReference type="Pfam" id="PF11523">
    <property type="entry name" value="DUF3223"/>
    <property type="match status" value="1"/>
</dbReference>
<feature type="compositionally biased region" description="Acidic residues" evidence="1">
    <location>
        <begin position="103"/>
        <end position="117"/>
    </location>
</feature>
<dbReference type="InterPro" id="IPR044673">
    <property type="entry name" value="DCL-like"/>
</dbReference>
<sequence length="295" mass="32238">MAEEGVNTGVPVEEKEKTVVSAEEVPMELENPSNATKRGREEDPQEDNNGDGDGPCKKARVDEPSGSQQNGAEKSVEEARLDGMGGGAQEEAENDGGSHKEEEEGEGEGDEENEGDADDGKAEEKKEEEKKKKGPVKLGPKVFNTSLEMYDYFYKLLHSWPLNLNVNKYEHMGLSELLIQGHHESKKKVGPGIETFQIRIHPIFDSRCYFLIRKDGSVDDFSYRKCIDSLLPLPENMKVSKNSNLDKKTGKQSKQGRSGWGGGRGGGGGGWGGGGGRGRGRHGHGHGHGRRHSRN</sequence>
<feature type="compositionally biased region" description="Basic residues" evidence="1">
    <location>
        <begin position="278"/>
        <end position="295"/>
    </location>
</feature>
<feature type="compositionally biased region" description="Basic and acidic residues" evidence="1">
    <location>
        <begin position="118"/>
        <end position="131"/>
    </location>
</feature>
<feature type="compositionally biased region" description="Gly residues" evidence="1">
    <location>
        <begin position="258"/>
        <end position="277"/>
    </location>
</feature>
<dbReference type="Gene3D" id="3.10.450.40">
    <property type="match status" value="1"/>
</dbReference>
<reference evidence="2" key="1">
    <citation type="submission" date="2015-03" db="EMBL/GenBank/DDBJ databases">
        <title>A transcriptome of Araucaria cunninghamii, an australian fine timber species.</title>
        <authorList>
            <person name="Jing Yi C.J.Y."/>
            <person name="Yin San L.Y.S."/>
            <person name="Abdul Karim S.S."/>
            <person name="Wan Azmi N.N."/>
            <person name="Hercus R.R."/>
            <person name="Croft L.L."/>
        </authorList>
    </citation>
    <scope>NUCLEOTIDE SEQUENCE</scope>
    <source>
        <strain evidence="2">MI0301</strain>
        <tissue evidence="2">Leaf</tissue>
    </source>
</reference>
<dbReference type="GO" id="GO:0009658">
    <property type="term" value="P:chloroplast organization"/>
    <property type="evidence" value="ECO:0007669"/>
    <property type="project" value="TreeGrafter"/>
</dbReference>
<proteinExistence type="predicted"/>
<dbReference type="PANTHER" id="PTHR33415">
    <property type="entry name" value="PROTEIN EMBRYO DEFECTIVE 514"/>
    <property type="match status" value="1"/>
</dbReference>
<evidence type="ECO:0000256" key="1">
    <source>
        <dbReference type="SAM" id="MobiDB-lite"/>
    </source>
</evidence>
<dbReference type="GO" id="GO:1901259">
    <property type="term" value="P:chloroplast rRNA processing"/>
    <property type="evidence" value="ECO:0007669"/>
    <property type="project" value="TreeGrafter"/>
</dbReference>
<accession>A0A0D6R7G4</accession>
<name>A0A0D6R7G4_ARACU</name>
<feature type="compositionally biased region" description="Basic and acidic residues" evidence="1">
    <location>
        <begin position="54"/>
        <end position="63"/>
    </location>
</feature>
<dbReference type="AlphaFoldDB" id="A0A0D6R7G4"/>
<dbReference type="GO" id="GO:0017126">
    <property type="term" value="P:nucleologenesis"/>
    <property type="evidence" value="ECO:0007669"/>
    <property type="project" value="TreeGrafter"/>
</dbReference>
<feature type="region of interest" description="Disordered" evidence="1">
    <location>
        <begin position="238"/>
        <end position="295"/>
    </location>
</feature>
<dbReference type="GO" id="GO:0009507">
    <property type="term" value="C:chloroplast"/>
    <property type="evidence" value="ECO:0007669"/>
    <property type="project" value="TreeGrafter"/>
</dbReference>
<protein>
    <submittedName>
        <fullName evidence="2">Uncharacterized protein</fullName>
    </submittedName>
</protein>
<evidence type="ECO:0000313" key="2">
    <source>
        <dbReference type="EMBL" id="JAG98779.1"/>
    </source>
</evidence>
<dbReference type="EMBL" id="GCKF01018773">
    <property type="protein sequence ID" value="JAG98779.1"/>
    <property type="molecule type" value="Transcribed_RNA"/>
</dbReference>
<dbReference type="FunFam" id="3.10.450.40:FF:000016">
    <property type="entry name" value="Predicted protein"/>
    <property type="match status" value="1"/>
</dbReference>
<dbReference type="GO" id="GO:0005634">
    <property type="term" value="C:nucleus"/>
    <property type="evidence" value="ECO:0007669"/>
    <property type="project" value="TreeGrafter"/>
</dbReference>